<evidence type="ECO:0000256" key="3">
    <source>
        <dbReference type="ARBA" id="ARBA00022953"/>
    </source>
</evidence>
<reference evidence="5" key="1">
    <citation type="submission" date="2023-07" db="EMBL/GenBank/DDBJ databases">
        <authorList>
            <person name="LIu H."/>
            <person name="Wang J."/>
        </authorList>
    </citation>
    <scope>NUCLEOTIDE SEQUENCE</scope>
    <source>
        <strain evidence="5">3S-18</strain>
    </source>
</reference>
<sequence length="590" mass="67532">MVDWITENPTTASEASGHGVKEWKFFLKEGQNQKKIKGVRALGYSPAVRYKYVQPVTSDSDYFSQFLDDFSSSLGDIDGPSRDVVLSEFVPPSEDDLYEHIAGFGESLDSTIPPLPVDYALLFRELSTVEQWNGVITDYLNPSLLPKIKVPSRTSPGIRWKKLGYKTKRQALVPAVVEASRALNRMVGMGECYTVPPCGVAGRGKRVALERDKGSGEPRKEGRLIVMPDLVRHLLGCLGSVPVMAHLKKMDHSRGGVMLGMGPFQEQYQSIAEWAKGAISFVFIDFKKFDHRIPREVLRQVMRYIQSKFEDCPGSRAYWKSEFTQLVDTVIAMPNGDVYQKCRGVASGDPWTSIIDSYSNWVMLKWIFLQLGMEVRIWTFGDDSVVAVYDRVVDQKAMEAIIETAWNEFGMNVSREKSYYSENLVDIDDDPEPMSSGSFLSLYFLATAMGIRPTRPLQDLYELMLKPERNGNSVEWEVVRTSMAYLTFFYNEKARFVLEAYWDWLHEKYRIPELTGTFRDFELLRQMDIPWHSFKLEWLNHLPMAGEVELMYKYGHTGFYPPLLWGAWYSKYDKDVSGNTLVSPRLRDPG</sequence>
<dbReference type="GO" id="GO:0003723">
    <property type="term" value="F:RNA binding"/>
    <property type="evidence" value="ECO:0007669"/>
    <property type="project" value="InterPro"/>
</dbReference>
<keyword evidence="1" id="KW-0808">Transferase</keyword>
<evidence type="ECO:0000259" key="4">
    <source>
        <dbReference type="PROSITE" id="PS50507"/>
    </source>
</evidence>
<organism evidence="5">
    <name type="scientific">Fusarium oxysporum virus 1</name>
    <dbReference type="NCBI Taxonomy" id="3076392"/>
    <lineage>
        <taxon>Viruses</taxon>
        <taxon>Riboviria</taxon>
    </lineage>
</organism>
<accession>A0AA96HE17</accession>
<dbReference type="GO" id="GO:0039694">
    <property type="term" value="P:viral RNA genome replication"/>
    <property type="evidence" value="ECO:0007669"/>
    <property type="project" value="InterPro"/>
</dbReference>
<dbReference type="InterPro" id="IPR007094">
    <property type="entry name" value="RNA-dir_pol_PSvirus"/>
</dbReference>
<keyword evidence="3" id="KW-0693">Viral RNA replication</keyword>
<dbReference type="GO" id="GO:0006351">
    <property type="term" value="P:DNA-templated transcription"/>
    <property type="evidence" value="ECO:0007669"/>
    <property type="project" value="InterPro"/>
</dbReference>
<keyword evidence="2" id="KW-0548">Nucleotidyltransferase</keyword>
<dbReference type="PROSITE" id="PS50507">
    <property type="entry name" value="RDRP_SSRNA_POS"/>
    <property type="match status" value="1"/>
</dbReference>
<dbReference type="InterPro" id="IPR043502">
    <property type="entry name" value="DNA/RNA_pol_sf"/>
</dbReference>
<dbReference type="InterPro" id="IPR043128">
    <property type="entry name" value="Rev_trsase/Diguanyl_cyclase"/>
</dbReference>
<dbReference type="InterPro" id="IPR001205">
    <property type="entry name" value="RNA-dir_pol_C"/>
</dbReference>
<protein>
    <submittedName>
        <fullName evidence="5">RdRp</fullName>
    </submittedName>
</protein>
<name>A0AA96HE17_9VIRU</name>
<evidence type="ECO:0000256" key="1">
    <source>
        <dbReference type="ARBA" id="ARBA00022679"/>
    </source>
</evidence>
<dbReference type="GO" id="GO:0003968">
    <property type="term" value="F:RNA-directed RNA polymerase activity"/>
    <property type="evidence" value="ECO:0007669"/>
    <property type="project" value="InterPro"/>
</dbReference>
<dbReference type="Gene3D" id="3.30.70.270">
    <property type="match status" value="1"/>
</dbReference>
<feature type="domain" description="RdRp catalytic" evidence="4">
    <location>
        <begin position="279"/>
        <end position="396"/>
    </location>
</feature>
<evidence type="ECO:0000256" key="2">
    <source>
        <dbReference type="ARBA" id="ARBA00022695"/>
    </source>
</evidence>
<evidence type="ECO:0000313" key="5">
    <source>
        <dbReference type="EMBL" id="WNN27075.1"/>
    </source>
</evidence>
<dbReference type="EMBL" id="OR372790">
    <property type="protein sequence ID" value="WNN27075.1"/>
    <property type="molecule type" value="Genomic_RNA"/>
</dbReference>
<proteinExistence type="predicted"/>
<dbReference type="Pfam" id="PF00680">
    <property type="entry name" value="RdRP_1"/>
    <property type="match status" value="1"/>
</dbReference>
<dbReference type="SUPFAM" id="SSF56672">
    <property type="entry name" value="DNA/RNA polymerases"/>
    <property type="match status" value="1"/>
</dbReference>